<feature type="signal peptide" evidence="1">
    <location>
        <begin position="1"/>
        <end position="31"/>
    </location>
</feature>
<dbReference type="InterPro" id="IPR038765">
    <property type="entry name" value="Papain-like_cys_pep_sf"/>
</dbReference>
<dbReference type="SMART" id="SM00460">
    <property type="entry name" value="TGc"/>
    <property type="match status" value="1"/>
</dbReference>
<reference evidence="3 4" key="1">
    <citation type="submission" date="2019-10" db="EMBL/GenBank/DDBJ databases">
        <title>Rudanella paleaurantiibacter sp. nov., isolated from sludge.</title>
        <authorList>
            <person name="Xu S.Q."/>
        </authorList>
    </citation>
    <scope>NUCLEOTIDE SEQUENCE [LARGE SCALE GENOMIC DNA]</scope>
    <source>
        <strain evidence="3 4">HX-22-17</strain>
    </source>
</reference>
<dbReference type="PANTHER" id="PTHR46333">
    <property type="entry name" value="CYTOKINESIS PROTEIN 3"/>
    <property type="match status" value="1"/>
</dbReference>
<dbReference type="InterPro" id="IPR052557">
    <property type="entry name" value="CAP/Cytokinesis_protein"/>
</dbReference>
<sequence length="329" mass="36717">MKTVVAKGRHRSSQIAALWGCLSILSAFCTAITGNGQGSKLAETPDPSSDLAELVQVVTAGATTDSAKARALFLWVATHIRYDAPKASEFRVSYGSRPIDTLAAARQVLQTRKGICTDYSLLLYQLYRQAGLRTRIISGYAKGQFEQAGTPIQSINHQWNAVWLDGHWRMLDPTWASTNGGSRPVNMHYFLTRPEWFSADHFAHDPADRLSSPVATKAEFDSLPRVYSAFFGLGFGPDIPRRGLFQIRRKLKLVLQNPADMEFQVLAHRFRNPQKEQAFYGRAFRTSTGYELPMVVYRPGPYSVHVLSRPKGDTGDFRLILTCTVVSSQ</sequence>
<accession>A0A7J5TYT8</accession>
<dbReference type="Pfam" id="PF01841">
    <property type="entry name" value="Transglut_core"/>
    <property type="match status" value="1"/>
</dbReference>
<protein>
    <recommendedName>
        <fullName evidence="2">Transglutaminase-like domain-containing protein</fullName>
    </recommendedName>
</protein>
<dbReference type="AlphaFoldDB" id="A0A7J5TYT8"/>
<feature type="domain" description="Transglutaminase-like" evidence="2">
    <location>
        <begin position="108"/>
        <end position="175"/>
    </location>
</feature>
<keyword evidence="1" id="KW-0732">Signal</keyword>
<evidence type="ECO:0000313" key="4">
    <source>
        <dbReference type="Proteomes" id="UP000488299"/>
    </source>
</evidence>
<dbReference type="PANTHER" id="PTHR46333:SF2">
    <property type="entry name" value="CYTOKINESIS PROTEIN 3"/>
    <property type="match status" value="1"/>
</dbReference>
<organism evidence="3 4">
    <name type="scientific">Rudanella paleaurantiibacter</name>
    <dbReference type="NCBI Taxonomy" id="2614655"/>
    <lineage>
        <taxon>Bacteria</taxon>
        <taxon>Pseudomonadati</taxon>
        <taxon>Bacteroidota</taxon>
        <taxon>Cytophagia</taxon>
        <taxon>Cytophagales</taxon>
        <taxon>Cytophagaceae</taxon>
        <taxon>Rudanella</taxon>
    </lineage>
</organism>
<dbReference type="GO" id="GO:0005737">
    <property type="term" value="C:cytoplasm"/>
    <property type="evidence" value="ECO:0007669"/>
    <property type="project" value="TreeGrafter"/>
</dbReference>
<name>A0A7J5TYT8_9BACT</name>
<gene>
    <name evidence="3" type="ORF">F5984_14090</name>
</gene>
<evidence type="ECO:0000256" key="1">
    <source>
        <dbReference type="SAM" id="SignalP"/>
    </source>
</evidence>
<dbReference type="InterPro" id="IPR002931">
    <property type="entry name" value="Transglutaminase-like"/>
</dbReference>
<comment type="caution">
    <text evidence="3">The sequence shown here is derived from an EMBL/GenBank/DDBJ whole genome shotgun (WGS) entry which is preliminary data.</text>
</comment>
<evidence type="ECO:0000313" key="3">
    <source>
        <dbReference type="EMBL" id="KAB7730292.1"/>
    </source>
</evidence>
<feature type="chain" id="PRO_5029888296" description="Transglutaminase-like domain-containing protein" evidence="1">
    <location>
        <begin position="32"/>
        <end position="329"/>
    </location>
</feature>
<keyword evidence="4" id="KW-1185">Reference proteome</keyword>
<dbReference type="EMBL" id="WELI01000005">
    <property type="protein sequence ID" value="KAB7730292.1"/>
    <property type="molecule type" value="Genomic_DNA"/>
</dbReference>
<dbReference type="Proteomes" id="UP000488299">
    <property type="component" value="Unassembled WGS sequence"/>
</dbReference>
<proteinExistence type="predicted"/>
<dbReference type="SUPFAM" id="SSF54001">
    <property type="entry name" value="Cysteine proteinases"/>
    <property type="match status" value="1"/>
</dbReference>
<dbReference type="Gene3D" id="3.10.620.30">
    <property type="match status" value="1"/>
</dbReference>
<evidence type="ECO:0000259" key="2">
    <source>
        <dbReference type="SMART" id="SM00460"/>
    </source>
</evidence>